<dbReference type="Proteomes" id="UP000295573">
    <property type="component" value="Unassembled WGS sequence"/>
</dbReference>
<dbReference type="AlphaFoldDB" id="A0A4R2I3I8"/>
<accession>A0A4R2I3I8</accession>
<organism evidence="2 3">
    <name type="scientific">Kribbella antiqua</name>
    <dbReference type="NCBI Taxonomy" id="2512217"/>
    <lineage>
        <taxon>Bacteria</taxon>
        <taxon>Bacillati</taxon>
        <taxon>Actinomycetota</taxon>
        <taxon>Actinomycetes</taxon>
        <taxon>Propionibacteriales</taxon>
        <taxon>Kribbellaceae</taxon>
        <taxon>Kribbella</taxon>
    </lineage>
</organism>
<dbReference type="EMBL" id="SLWR01000020">
    <property type="protein sequence ID" value="TCO38644.1"/>
    <property type="molecule type" value="Genomic_DNA"/>
</dbReference>
<keyword evidence="1" id="KW-0732">Signal</keyword>
<dbReference type="RefSeq" id="WP_132157381.1">
    <property type="nucleotide sequence ID" value="NZ_SLWR01000020.1"/>
</dbReference>
<gene>
    <name evidence="2" type="ORF">EV646_12018</name>
</gene>
<sequence length="187" mass="20695">MRLQRAVVAGALLASGLLAQGASTATAAPAMRAGSPETVGVAKKCDTKQVYWYTRYGHEVYVGTNLYSNWLEGPGRVTYSETATSESNSSWSGDLGVSIPLVIAEIQNKYSKTVGKSYSVSQAWSYTAEVPAGKIRRLHQLKQSWRVTVVRWRYTTSDCKKTKELSAKVATFPTKNRDYMWILVGRE</sequence>
<evidence type="ECO:0000313" key="2">
    <source>
        <dbReference type="EMBL" id="TCO38644.1"/>
    </source>
</evidence>
<feature type="signal peptide" evidence="1">
    <location>
        <begin position="1"/>
        <end position="27"/>
    </location>
</feature>
<reference evidence="2 3" key="1">
    <citation type="journal article" date="2015" name="Stand. Genomic Sci.">
        <title>Genomic Encyclopedia of Bacterial and Archaeal Type Strains, Phase III: the genomes of soil and plant-associated and newly described type strains.</title>
        <authorList>
            <person name="Whitman W.B."/>
            <person name="Woyke T."/>
            <person name="Klenk H.P."/>
            <person name="Zhou Y."/>
            <person name="Lilburn T.G."/>
            <person name="Beck B.J."/>
            <person name="De Vos P."/>
            <person name="Vandamme P."/>
            <person name="Eisen J.A."/>
            <person name="Garrity G."/>
            <person name="Hugenholtz P."/>
            <person name="Kyrpides N.C."/>
        </authorList>
    </citation>
    <scope>NUCLEOTIDE SEQUENCE [LARGE SCALE GENOMIC DNA]</scope>
    <source>
        <strain evidence="2 3">VKM Ac-2541</strain>
    </source>
</reference>
<feature type="chain" id="PRO_5020194500" evidence="1">
    <location>
        <begin position="28"/>
        <end position="187"/>
    </location>
</feature>
<name>A0A4R2I3I8_9ACTN</name>
<evidence type="ECO:0000256" key="1">
    <source>
        <dbReference type="SAM" id="SignalP"/>
    </source>
</evidence>
<evidence type="ECO:0000313" key="3">
    <source>
        <dbReference type="Proteomes" id="UP000295573"/>
    </source>
</evidence>
<proteinExistence type="predicted"/>
<dbReference type="OrthoDB" id="3821212at2"/>
<protein>
    <submittedName>
        <fullName evidence="2">Uncharacterized protein</fullName>
    </submittedName>
</protein>
<comment type="caution">
    <text evidence="2">The sequence shown here is derived from an EMBL/GenBank/DDBJ whole genome shotgun (WGS) entry which is preliminary data.</text>
</comment>
<keyword evidence="3" id="KW-1185">Reference proteome</keyword>